<evidence type="ECO:0000313" key="1">
    <source>
        <dbReference type="EMBL" id="RHY46686.1"/>
    </source>
</evidence>
<comment type="caution">
    <text evidence="1">The sequence shown here is derived from an EMBL/GenBank/DDBJ whole genome shotgun (WGS) entry which is preliminary data.</text>
</comment>
<dbReference type="AlphaFoldDB" id="A0A397CHI5"/>
<name>A0A397CHI5_APHAT</name>
<dbReference type="PANTHER" id="PTHR31827">
    <property type="entry name" value="EMB|CAB89363.1"/>
    <property type="match status" value="1"/>
</dbReference>
<reference evidence="1 2" key="1">
    <citation type="submission" date="2018-08" db="EMBL/GenBank/DDBJ databases">
        <title>Aphanomyces genome sequencing and annotation.</title>
        <authorList>
            <person name="Minardi D."/>
            <person name="Oidtmann B."/>
            <person name="Van Der Giezen M."/>
            <person name="Studholme D.J."/>
        </authorList>
    </citation>
    <scope>NUCLEOTIDE SEQUENCE [LARGE SCALE GENOMIC DNA]</scope>
    <source>
        <strain evidence="1 2">D2</strain>
    </source>
</reference>
<organism evidence="1 2">
    <name type="scientific">Aphanomyces astaci</name>
    <name type="common">Crayfish plague agent</name>
    <dbReference type="NCBI Taxonomy" id="112090"/>
    <lineage>
        <taxon>Eukaryota</taxon>
        <taxon>Sar</taxon>
        <taxon>Stramenopiles</taxon>
        <taxon>Oomycota</taxon>
        <taxon>Saprolegniomycetes</taxon>
        <taxon>Saprolegniales</taxon>
        <taxon>Verrucalvaceae</taxon>
        <taxon>Aphanomyces</taxon>
    </lineage>
</organism>
<protein>
    <recommendedName>
        <fullName evidence="3">WRKY transcription factor 19</fullName>
    </recommendedName>
</protein>
<dbReference type="Proteomes" id="UP000266643">
    <property type="component" value="Unassembled WGS sequence"/>
</dbReference>
<dbReference type="VEuPathDB" id="FungiDB:H257_07804"/>
<evidence type="ECO:0000313" key="2">
    <source>
        <dbReference type="Proteomes" id="UP000266643"/>
    </source>
</evidence>
<dbReference type="EMBL" id="QUTD01008329">
    <property type="protein sequence ID" value="RHY46686.1"/>
    <property type="molecule type" value="Genomic_DNA"/>
</dbReference>
<sequence length="228" mass="24837">MLTIPSPTCFFANCTPPAVPGSSKCSLHKHRTKCVVDQCANQVYARNLCVRHGGKKKCTYDECQLNARIGEYCSKHGGKSSKAICTHDGCTKQAHKRKKCVRHGGGRKCNVDGCDVHARRGGYCARHGRQATTSGDGRLTSWIPCTLTSNEPVQKDLSPADLAHSVSSLNLSPAHVDVLVQDQIKAAVAWHAPLGVPAYHSFDWRLDMEVHTFLLHLVTPTHASFAPS</sequence>
<accession>A0A397CHI5</accession>
<evidence type="ECO:0008006" key="3">
    <source>
        <dbReference type="Google" id="ProtNLM"/>
    </source>
</evidence>
<proteinExistence type="predicted"/>
<gene>
    <name evidence="1" type="ORF">DYB30_011762</name>
</gene>
<dbReference type="PANTHER" id="PTHR31827:SF1">
    <property type="entry name" value="EMB|CAB89363.1"/>
    <property type="match status" value="1"/>
</dbReference>